<sequence>MDESTPIQPAAIDTEMTTTTDQMLTDIPKESTVDQSRSMDIIPIEPPALLPPTAPAVDPRLSPPLPPPDHQWQALAAALTTYHFSSPPPGMLFLAHHRMDYPNALKEEIQCILLPQLTPAAPVPQIAQTAPVIAQMAVQTPIALPLMIALLPPPVRQPPQPGTLLRPTAPVNVQTPQAPSPSGPALDRHGQPIRKPGHYERSVKRKQHLHKEAEYRKSLKTGMMDERSTRGTPPPSTSGAERSQTPSKPTTRRREQCNKQKAREEARKSSQTTSMPQPKITVPKTATRIKQPPPARQSDSHHSRHKSHSRDDRHSKETQQPHATGCDSRQHKRRDDAPPHHTQSEQNPQVHSTGFDKDAYRRGFCRSPPKLMDYISPLHRDAEIQRPIEALNNPPKDVFKAPLPPPPPMGVEPATSSATSLLPTATSQRPTAPTSTMTTTVTHTMSLPPTALSSAQSTMQAQLQLVIMTRPVLGVAPPTSSVPTVEPQLPSKATRLPNYMHF</sequence>
<accession>A0A915J4R2</accession>
<evidence type="ECO:0000313" key="3">
    <source>
        <dbReference type="WBParaSite" id="nRc.2.0.1.t21452-RA"/>
    </source>
</evidence>
<evidence type="ECO:0000313" key="2">
    <source>
        <dbReference type="Proteomes" id="UP000887565"/>
    </source>
</evidence>
<dbReference type="Proteomes" id="UP000887565">
    <property type="component" value="Unplaced"/>
</dbReference>
<feature type="region of interest" description="Disordered" evidence="1">
    <location>
        <begin position="1"/>
        <end position="36"/>
    </location>
</feature>
<organism evidence="2 3">
    <name type="scientific">Romanomermis culicivorax</name>
    <name type="common">Nematode worm</name>
    <dbReference type="NCBI Taxonomy" id="13658"/>
    <lineage>
        <taxon>Eukaryota</taxon>
        <taxon>Metazoa</taxon>
        <taxon>Ecdysozoa</taxon>
        <taxon>Nematoda</taxon>
        <taxon>Enoplea</taxon>
        <taxon>Dorylaimia</taxon>
        <taxon>Mermithida</taxon>
        <taxon>Mermithoidea</taxon>
        <taxon>Mermithidae</taxon>
        <taxon>Romanomermis</taxon>
    </lineage>
</organism>
<reference evidence="3" key="1">
    <citation type="submission" date="2022-11" db="UniProtKB">
        <authorList>
            <consortium name="WormBaseParasite"/>
        </authorList>
    </citation>
    <scope>IDENTIFICATION</scope>
</reference>
<name>A0A915J4R2_ROMCU</name>
<evidence type="ECO:0000256" key="1">
    <source>
        <dbReference type="SAM" id="MobiDB-lite"/>
    </source>
</evidence>
<feature type="compositionally biased region" description="Basic and acidic residues" evidence="1">
    <location>
        <begin position="210"/>
        <end position="229"/>
    </location>
</feature>
<feature type="compositionally biased region" description="Low complexity" evidence="1">
    <location>
        <begin position="411"/>
        <end position="436"/>
    </location>
</feature>
<protein>
    <submittedName>
        <fullName evidence="3">Uncharacterized protein</fullName>
    </submittedName>
</protein>
<feature type="region of interest" description="Disordered" evidence="1">
    <location>
        <begin position="158"/>
        <end position="362"/>
    </location>
</feature>
<feature type="compositionally biased region" description="Polar residues" evidence="1">
    <location>
        <begin position="237"/>
        <end position="249"/>
    </location>
</feature>
<feature type="compositionally biased region" description="Basic and acidic residues" evidence="1">
    <location>
        <begin position="333"/>
        <end position="343"/>
    </location>
</feature>
<feature type="compositionally biased region" description="Basic and acidic residues" evidence="1">
    <location>
        <begin position="252"/>
        <end position="268"/>
    </location>
</feature>
<feature type="region of interest" description="Disordered" evidence="1">
    <location>
        <begin position="405"/>
        <end position="436"/>
    </location>
</feature>
<keyword evidence="2" id="KW-1185">Reference proteome</keyword>
<feature type="compositionally biased region" description="Low complexity" evidence="1">
    <location>
        <begin position="13"/>
        <end position="26"/>
    </location>
</feature>
<feature type="compositionally biased region" description="Basic and acidic residues" evidence="1">
    <location>
        <begin position="309"/>
        <end position="319"/>
    </location>
</feature>
<dbReference type="WBParaSite" id="nRc.2.0.1.t21452-RA">
    <property type="protein sequence ID" value="nRc.2.0.1.t21452-RA"/>
    <property type="gene ID" value="nRc.2.0.1.g21452"/>
</dbReference>
<proteinExistence type="predicted"/>
<dbReference type="AlphaFoldDB" id="A0A915J4R2"/>